<proteinExistence type="predicted"/>
<feature type="compositionally biased region" description="Basic and acidic residues" evidence="1">
    <location>
        <begin position="7"/>
        <end position="23"/>
    </location>
</feature>
<protein>
    <submittedName>
        <fullName evidence="2">Uncharacterized protein</fullName>
    </submittedName>
</protein>
<evidence type="ECO:0000313" key="2">
    <source>
        <dbReference type="EMBL" id="KAE8393323.1"/>
    </source>
</evidence>
<dbReference type="EMBL" id="ML735230">
    <property type="protein sequence ID" value="KAE8393323.1"/>
    <property type="molecule type" value="Genomic_DNA"/>
</dbReference>
<dbReference type="AlphaFoldDB" id="A0A5N7CIN7"/>
<reference evidence="2" key="1">
    <citation type="submission" date="2019-04" db="EMBL/GenBank/DDBJ databases">
        <title>Friends and foes A comparative genomics studyof 23 Aspergillus species from section Flavi.</title>
        <authorList>
            <consortium name="DOE Joint Genome Institute"/>
            <person name="Kjaerbolling I."/>
            <person name="Vesth T."/>
            <person name="Frisvad J.C."/>
            <person name="Nybo J.L."/>
            <person name="Theobald S."/>
            <person name="Kildgaard S."/>
            <person name="Isbrandt T."/>
            <person name="Kuo A."/>
            <person name="Sato A."/>
            <person name="Lyhne E.K."/>
            <person name="Kogle M.E."/>
            <person name="Wiebenga A."/>
            <person name="Kun R.S."/>
            <person name="Lubbers R.J."/>
            <person name="Makela M.R."/>
            <person name="Barry K."/>
            <person name="Chovatia M."/>
            <person name="Clum A."/>
            <person name="Daum C."/>
            <person name="Haridas S."/>
            <person name="He G."/>
            <person name="LaButti K."/>
            <person name="Lipzen A."/>
            <person name="Mondo S."/>
            <person name="Riley R."/>
            <person name="Salamov A."/>
            <person name="Simmons B.A."/>
            <person name="Magnuson J.K."/>
            <person name="Henrissat B."/>
            <person name="Mortensen U.H."/>
            <person name="Larsen T.O."/>
            <person name="Devries R.P."/>
            <person name="Grigoriev I.V."/>
            <person name="Machida M."/>
            <person name="Baker S.E."/>
            <person name="Andersen M.R."/>
        </authorList>
    </citation>
    <scope>NUCLEOTIDE SEQUENCE [LARGE SCALE GENOMIC DNA]</scope>
    <source>
        <strain evidence="2">IBT 14317</strain>
    </source>
</reference>
<gene>
    <name evidence="2" type="ORF">BDV23DRAFT_149467</name>
</gene>
<accession>A0A5N7CIN7</accession>
<dbReference type="Proteomes" id="UP000326877">
    <property type="component" value="Unassembled WGS sequence"/>
</dbReference>
<feature type="region of interest" description="Disordered" evidence="1">
    <location>
        <begin position="1"/>
        <end position="27"/>
    </location>
</feature>
<name>A0A5N7CIN7_PETAA</name>
<organism evidence="2">
    <name type="scientific">Petromyces alliaceus</name>
    <name type="common">Aspergillus alliaceus</name>
    <dbReference type="NCBI Taxonomy" id="209559"/>
    <lineage>
        <taxon>Eukaryota</taxon>
        <taxon>Fungi</taxon>
        <taxon>Dikarya</taxon>
        <taxon>Ascomycota</taxon>
        <taxon>Pezizomycotina</taxon>
        <taxon>Eurotiomycetes</taxon>
        <taxon>Eurotiomycetidae</taxon>
        <taxon>Eurotiales</taxon>
        <taxon>Aspergillaceae</taxon>
        <taxon>Aspergillus</taxon>
        <taxon>Aspergillus subgen. Circumdati</taxon>
    </lineage>
</organism>
<evidence type="ECO:0000256" key="1">
    <source>
        <dbReference type="SAM" id="MobiDB-lite"/>
    </source>
</evidence>
<sequence>MRQMTRRTSDDRASLAKQRDPRQPELPVRRNTVCALGLLEFHPREYTCTRSSISVASIAMVIASLSCSIAVDSV</sequence>